<name>A0A6A4HG72_9AGAR</name>
<reference evidence="1" key="1">
    <citation type="journal article" date="2019" name="Environ. Microbiol.">
        <title>Fungal ecological strategies reflected in gene transcription - a case study of two litter decomposers.</title>
        <authorList>
            <person name="Barbi F."/>
            <person name="Kohler A."/>
            <person name="Barry K."/>
            <person name="Baskaran P."/>
            <person name="Daum C."/>
            <person name="Fauchery L."/>
            <person name="Ihrmark K."/>
            <person name="Kuo A."/>
            <person name="LaButti K."/>
            <person name="Lipzen A."/>
            <person name="Morin E."/>
            <person name="Grigoriev I.V."/>
            <person name="Henrissat B."/>
            <person name="Lindahl B."/>
            <person name="Martin F."/>
        </authorList>
    </citation>
    <scope>NUCLEOTIDE SEQUENCE</scope>
    <source>
        <strain evidence="1">JB14</strain>
    </source>
</reference>
<dbReference type="Proteomes" id="UP000799118">
    <property type="component" value="Unassembled WGS sequence"/>
</dbReference>
<sequence length="108" mass="11847">MLSIVTARHVRNASTPESHIISPDFVCAILSGDAPLDIEDPLSKSWIRLVMSEGILMCVPGGSLRIYPGDSNSFKCLMLFKNPEVSMAWDKAADSHPARQEYLESLGL</sequence>
<gene>
    <name evidence="1" type="ORF">BT96DRAFT_921930</name>
</gene>
<evidence type="ECO:0000313" key="1">
    <source>
        <dbReference type="EMBL" id="KAE9396770.1"/>
    </source>
</evidence>
<protein>
    <submittedName>
        <fullName evidence="1">Uncharacterized protein</fullName>
    </submittedName>
</protein>
<dbReference type="EMBL" id="ML769508">
    <property type="protein sequence ID" value="KAE9396770.1"/>
    <property type="molecule type" value="Genomic_DNA"/>
</dbReference>
<evidence type="ECO:0000313" key="2">
    <source>
        <dbReference type="Proteomes" id="UP000799118"/>
    </source>
</evidence>
<proteinExistence type="predicted"/>
<organism evidence="1 2">
    <name type="scientific">Gymnopus androsaceus JB14</name>
    <dbReference type="NCBI Taxonomy" id="1447944"/>
    <lineage>
        <taxon>Eukaryota</taxon>
        <taxon>Fungi</taxon>
        <taxon>Dikarya</taxon>
        <taxon>Basidiomycota</taxon>
        <taxon>Agaricomycotina</taxon>
        <taxon>Agaricomycetes</taxon>
        <taxon>Agaricomycetidae</taxon>
        <taxon>Agaricales</taxon>
        <taxon>Marasmiineae</taxon>
        <taxon>Omphalotaceae</taxon>
        <taxon>Gymnopus</taxon>
    </lineage>
</organism>
<accession>A0A6A4HG72</accession>
<dbReference type="OrthoDB" id="2900187at2759"/>
<keyword evidence="2" id="KW-1185">Reference proteome</keyword>
<dbReference type="Gene3D" id="2.60.120.10">
    <property type="entry name" value="Jelly Rolls"/>
    <property type="match status" value="1"/>
</dbReference>
<dbReference type="AlphaFoldDB" id="A0A6A4HG72"/>
<dbReference type="InterPro" id="IPR014710">
    <property type="entry name" value="RmlC-like_jellyroll"/>
</dbReference>